<evidence type="ECO:0000256" key="1">
    <source>
        <dbReference type="SAM" id="MobiDB-lite"/>
    </source>
</evidence>
<evidence type="ECO:0008006" key="4">
    <source>
        <dbReference type="Google" id="ProtNLM"/>
    </source>
</evidence>
<dbReference type="EMBL" id="JJMJ01000031">
    <property type="protein sequence ID" value="PPS22907.1"/>
    <property type="molecule type" value="Genomic_DNA"/>
</dbReference>
<gene>
    <name evidence="2" type="ORF">DJ52_02020</name>
</gene>
<sequence>MENNKNDNWGGKREGAGRKKIAPEKKIKPVKAISFKVNKDLYLQIEKIAKENNLSIGQYAKKILLEKIESTK</sequence>
<proteinExistence type="predicted"/>
<feature type="compositionally biased region" description="Basic and acidic residues" evidence="1">
    <location>
        <begin position="10"/>
        <end position="23"/>
    </location>
</feature>
<name>A0ABX5B9S7_9SPIR</name>
<keyword evidence="3" id="KW-1185">Reference proteome</keyword>
<dbReference type="RefSeq" id="WP_047103587.1">
    <property type="nucleotide sequence ID" value="NZ_JAWLPZ010000008.1"/>
</dbReference>
<reference evidence="2 3" key="1">
    <citation type="submission" date="2014-04" db="EMBL/GenBank/DDBJ databases">
        <title>Whole genome sequence of 'Brachyspira hampsonii' D13-03603F2.</title>
        <authorList>
            <person name="Patterson A.H."/>
            <person name="Chaban B."/>
            <person name="Fernando C."/>
            <person name="Harding J.C."/>
            <person name="Hill J.E."/>
        </authorList>
    </citation>
    <scope>NUCLEOTIDE SEQUENCE [LARGE SCALE GENOMIC DNA]</scope>
    <source>
        <strain evidence="2 3">D13-03603F2</strain>
    </source>
</reference>
<comment type="caution">
    <text evidence="2">The sequence shown here is derived from an EMBL/GenBank/DDBJ whole genome shotgun (WGS) entry which is preliminary data.</text>
</comment>
<protein>
    <recommendedName>
        <fullName evidence="4">CopG domain protein DNA-binding domain protein</fullName>
    </recommendedName>
</protein>
<evidence type="ECO:0000313" key="2">
    <source>
        <dbReference type="EMBL" id="PPS22907.1"/>
    </source>
</evidence>
<accession>A0ABX5B9S7</accession>
<dbReference type="GeneID" id="63963092"/>
<dbReference type="Proteomes" id="UP000238924">
    <property type="component" value="Unassembled WGS sequence"/>
</dbReference>
<organism evidence="2 3">
    <name type="scientific">Brachyspira murdochii</name>
    <dbReference type="NCBI Taxonomy" id="84378"/>
    <lineage>
        <taxon>Bacteria</taxon>
        <taxon>Pseudomonadati</taxon>
        <taxon>Spirochaetota</taxon>
        <taxon>Spirochaetia</taxon>
        <taxon>Brachyspirales</taxon>
        <taxon>Brachyspiraceae</taxon>
        <taxon>Brachyspira</taxon>
    </lineage>
</organism>
<feature type="region of interest" description="Disordered" evidence="1">
    <location>
        <begin position="1"/>
        <end position="23"/>
    </location>
</feature>
<evidence type="ECO:0000313" key="3">
    <source>
        <dbReference type="Proteomes" id="UP000238924"/>
    </source>
</evidence>